<accession>A0ABP8J887</accession>
<reference evidence="2" key="1">
    <citation type="journal article" date="2019" name="Int. J. Syst. Evol. Microbiol.">
        <title>The Global Catalogue of Microorganisms (GCM) 10K type strain sequencing project: providing services to taxonomists for standard genome sequencing and annotation.</title>
        <authorList>
            <consortium name="The Broad Institute Genomics Platform"/>
            <consortium name="The Broad Institute Genome Sequencing Center for Infectious Disease"/>
            <person name="Wu L."/>
            <person name="Ma J."/>
        </authorList>
    </citation>
    <scope>NUCLEOTIDE SEQUENCE [LARGE SCALE GENOMIC DNA]</scope>
    <source>
        <strain evidence="2">JCM 17924</strain>
    </source>
</reference>
<evidence type="ECO:0008006" key="3">
    <source>
        <dbReference type="Google" id="ProtNLM"/>
    </source>
</evidence>
<proteinExistence type="predicted"/>
<dbReference type="Proteomes" id="UP001500454">
    <property type="component" value="Unassembled WGS sequence"/>
</dbReference>
<evidence type="ECO:0000313" key="2">
    <source>
        <dbReference type="Proteomes" id="UP001500454"/>
    </source>
</evidence>
<dbReference type="RefSeq" id="WP_345225824.1">
    <property type="nucleotide sequence ID" value="NZ_BAABHA010000010.1"/>
</dbReference>
<gene>
    <name evidence="1" type="ORF">GCM10023186_31500</name>
</gene>
<name>A0ABP8J887_9BACT</name>
<organism evidence="1 2">
    <name type="scientific">Hymenobacter koreensis</name>
    <dbReference type="NCBI Taxonomy" id="1084523"/>
    <lineage>
        <taxon>Bacteria</taxon>
        <taxon>Pseudomonadati</taxon>
        <taxon>Bacteroidota</taxon>
        <taxon>Cytophagia</taxon>
        <taxon>Cytophagales</taxon>
        <taxon>Hymenobacteraceae</taxon>
        <taxon>Hymenobacter</taxon>
    </lineage>
</organism>
<sequence>MAAVLAACAGGTRPYAGEAPPLAVQLQAQSADAFNIVWLRATVTNTSTRAVWVEKYPDTVETACSSWRGLVVQGTTPKGDSLAICQHCIFKVKYRKPEKLAPGAQRTVNLQLDFNRLFPAAFIDSAEARGSLNCAKYFNRTTGIYRLQAVGYGYSKSRPTPQIPATKSLSNTVQITRK</sequence>
<keyword evidence="2" id="KW-1185">Reference proteome</keyword>
<dbReference type="EMBL" id="BAABHA010000010">
    <property type="protein sequence ID" value="GAA4386631.1"/>
    <property type="molecule type" value="Genomic_DNA"/>
</dbReference>
<comment type="caution">
    <text evidence="1">The sequence shown here is derived from an EMBL/GenBank/DDBJ whole genome shotgun (WGS) entry which is preliminary data.</text>
</comment>
<evidence type="ECO:0000313" key="1">
    <source>
        <dbReference type="EMBL" id="GAA4386631.1"/>
    </source>
</evidence>
<protein>
    <recommendedName>
        <fullName evidence="3">Lipoprotein</fullName>
    </recommendedName>
</protein>